<keyword evidence="2" id="KW-1185">Reference proteome</keyword>
<protein>
    <submittedName>
        <fullName evidence="1">Uncharacterized protein</fullName>
    </submittedName>
</protein>
<organism evidence="1 2">
    <name type="scientific">Marinobacter suaedae</name>
    <dbReference type="NCBI Taxonomy" id="3057675"/>
    <lineage>
        <taxon>Bacteria</taxon>
        <taxon>Pseudomonadati</taxon>
        <taxon>Pseudomonadota</taxon>
        <taxon>Gammaproteobacteria</taxon>
        <taxon>Pseudomonadales</taxon>
        <taxon>Marinobacteraceae</taxon>
        <taxon>Marinobacter</taxon>
    </lineage>
</organism>
<evidence type="ECO:0000313" key="2">
    <source>
        <dbReference type="Proteomes" id="UP001168640"/>
    </source>
</evidence>
<dbReference type="EMBL" id="JAUMIS010000002">
    <property type="protein sequence ID" value="MDO3722230.1"/>
    <property type="molecule type" value="Genomic_DNA"/>
</dbReference>
<name>A0ABT8W1Y1_9GAMM</name>
<proteinExistence type="predicted"/>
<comment type="caution">
    <text evidence="1">The sequence shown here is derived from an EMBL/GenBank/DDBJ whole genome shotgun (WGS) entry which is preliminary data.</text>
</comment>
<sequence>MIRAMEMTPERKEIFLRELRRHGIVLAAARAASPATDSRTACVSSFYWTRNRDPEFAAEWDTALAEASADVELEIHRRAVEGYEEPVYQKGELVGTITRYSDRLLELRAKGLMPDRYAVERKDVRVQGKIEHDHQHRAVLLELRPEDVILLPEGKRETLIGLLEEIAEAKGEQPVPHLLERG</sequence>
<accession>A0ABT8W1Y1</accession>
<gene>
    <name evidence="1" type="ORF">QVZ43_10895</name>
</gene>
<dbReference type="Proteomes" id="UP001168640">
    <property type="component" value="Unassembled WGS sequence"/>
</dbReference>
<reference evidence="1" key="1">
    <citation type="submission" date="2023-07" db="EMBL/GenBank/DDBJ databases">
        <title>Marinobacter sp. chi1 genome sequencing and assembly.</title>
        <authorList>
            <person name="Park S."/>
        </authorList>
    </citation>
    <scope>NUCLEOTIDE SEQUENCE</scope>
    <source>
        <strain evidence="1">Chi1</strain>
    </source>
</reference>
<evidence type="ECO:0000313" key="1">
    <source>
        <dbReference type="EMBL" id="MDO3722230.1"/>
    </source>
</evidence>
<dbReference type="RefSeq" id="WP_302909957.1">
    <property type="nucleotide sequence ID" value="NZ_JAUMIS010000002.1"/>
</dbReference>